<dbReference type="STRING" id="158189.SpiBuddy_2361"/>
<name>F0RTI1_SPHGB</name>
<dbReference type="KEGG" id="sbu:SpiBuddy_2361"/>
<dbReference type="Proteomes" id="UP000008466">
    <property type="component" value="Chromosome"/>
</dbReference>
<proteinExistence type="predicted"/>
<dbReference type="OrthoDB" id="1030533at2"/>
<dbReference type="HOGENOM" id="CLU_1894836_0_0_12"/>
<keyword evidence="2" id="KW-1185">Reference proteome</keyword>
<protein>
    <submittedName>
        <fullName evidence="1">Uncharacterized protein</fullName>
    </submittedName>
</protein>
<reference evidence="2" key="1">
    <citation type="submission" date="2011-02" db="EMBL/GenBank/DDBJ databases">
        <title>Complete sequence of Spirochaeta sp. Buddy.</title>
        <authorList>
            <person name="Lucas S."/>
            <person name="Copeland A."/>
            <person name="Lapidus A."/>
            <person name="Cheng J.-F."/>
            <person name="Goodwin L."/>
            <person name="Pitluck S."/>
            <person name="Zeytun A."/>
            <person name="Detter J.C."/>
            <person name="Han C."/>
            <person name="Tapia R."/>
            <person name="Land M."/>
            <person name="Hauser L."/>
            <person name="Kyrpides N."/>
            <person name="Ivanova N."/>
            <person name="Mikhailova N."/>
            <person name="Pagani I."/>
            <person name="Ritalahti K.M."/>
            <person name="Loeffler F.E."/>
            <person name="Woyke T."/>
        </authorList>
    </citation>
    <scope>NUCLEOTIDE SEQUENCE [LARGE SCALE GENOMIC DNA]</scope>
    <source>
        <strain evidence="2">ATCC BAA-1886 / DSM 22777 / Buddy</strain>
    </source>
</reference>
<sequence>MKYFAQLTSVEQLMILERLVTILKKNIGDNGSVHEAVEHAINSKVDDLEDIVEIRVCDECGKLMVEGYCIAGGEEYFCSDECLHKNYAPDEWLAIYAGLDNTDPAEVERASKLSQAELDELNEENDSQSYHTAWEV</sequence>
<dbReference type="AlphaFoldDB" id="F0RTI1"/>
<dbReference type="RefSeq" id="WP_013608025.1">
    <property type="nucleotide sequence ID" value="NC_015152.1"/>
</dbReference>
<organism evidence="1 2">
    <name type="scientific">Sphaerochaeta globosa (strain ATCC BAA-1886 / DSM 22777 / Buddy)</name>
    <name type="common">Spirochaeta sp. (strain Buddy)</name>
    <dbReference type="NCBI Taxonomy" id="158189"/>
    <lineage>
        <taxon>Bacteria</taxon>
        <taxon>Pseudomonadati</taxon>
        <taxon>Spirochaetota</taxon>
        <taxon>Spirochaetia</taxon>
        <taxon>Spirochaetales</taxon>
        <taxon>Sphaerochaetaceae</taxon>
        <taxon>Sphaerochaeta</taxon>
    </lineage>
</organism>
<accession>F0RTI1</accession>
<dbReference type="EMBL" id="CP002541">
    <property type="protein sequence ID" value="ADY14176.1"/>
    <property type="molecule type" value="Genomic_DNA"/>
</dbReference>
<gene>
    <name evidence="1" type="ordered locus">SpiBuddy_2361</name>
</gene>
<evidence type="ECO:0000313" key="1">
    <source>
        <dbReference type="EMBL" id="ADY14176.1"/>
    </source>
</evidence>
<evidence type="ECO:0000313" key="2">
    <source>
        <dbReference type="Proteomes" id="UP000008466"/>
    </source>
</evidence>